<feature type="region of interest" description="Disordered" evidence="6">
    <location>
        <begin position="324"/>
        <end position="404"/>
    </location>
</feature>
<gene>
    <name evidence="8" type="primary">SPOSA6832_03392</name>
</gene>
<evidence type="ECO:0000259" key="7">
    <source>
        <dbReference type="SMART" id="SM00415"/>
    </source>
</evidence>
<evidence type="ECO:0000256" key="4">
    <source>
        <dbReference type="ARBA" id="ARBA00023242"/>
    </source>
</evidence>
<dbReference type="Proteomes" id="UP000243876">
    <property type="component" value="Unassembled WGS sequence"/>
</dbReference>
<keyword evidence="3" id="KW-0238">DNA-binding</keyword>
<feature type="compositionally biased region" description="Basic and acidic residues" evidence="6">
    <location>
        <begin position="330"/>
        <end position="341"/>
    </location>
</feature>
<dbReference type="Pfam" id="PF00447">
    <property type="entry name" value="HSF_DNA-bind"/>
    <property type="match status" value="1"/>
</dbReference>
<keyword evidence="4" id="KW-0539">Nucleus</keyword>
<evidence type="ECO:0000256" key="2">
    <source>
        <dbReference type="ARBA" id="ARBA00006403"/>
    </source>
</evidence>
<comment type="subcellular location">
    <subcellularLocation>
        <location evidence="1">Nucleus</location>
    </subcellularLocation>
</comment>
<evidence type="ECO:0000313" key="9">
    <source>
        <dbReference type="Proteomes" id="UP000243876"/>
    </source>
</evidence>
<dbReference type="GO" id="GO:0003700">
    <property type="term" value="F:DNA-binding transcription factor activity"/>
    <property type="evidence" value="ECO:0007669"/>
    <property type="project" value="InterPro"/>
</dbReference>
<dbReference type="InterPro" id="IPR036388">
    <property type="entry name" value="WH-like_DNA-bd_sf"/>
</dbReference>
<dbReference type="GO" id="GO:0005634">
    <property type="term" value="C:nucleus"/>
    <property type="evidence" value="ECO:0007669"/>
    <property type="project" value="UniProtKB-SubCell"/>
</dbReference>
<name>A0A0D6EQ09_SPOSA</name>
<feature type="non-terminal residue" evidence="8">
    <location>
        <position position="1"/>
    </location>
</feature>
<comment type="similarity">
    <text evidence="2 5">Belongs to the HSF family.</text>
</comment>
<dbReference type="InterPro" id="IPR000232">
    <property type="entry name" value="HSF_DNA-bd"/>
</dbReference>
<dbReference type="Gene3D" id="1.10.10.10">
    <property type="entry name" value="Winged helix-like DNA-binding domain superfamily/Winged helix DNA-binding domain"/>
    <property type="match status" value="1"/>
</dbReference>
<sequence>MDDTDRVIDALDPRTSSLAGFAGPVRSSVPGPLETPSPTQIPPFPFPRARSPLSAPGACTAQHLRPDPLVEPPVHRPVFERANEFSLRTGDSAALLGHPLPLPLPHGYPHGYPTPLLTPPALPATSIVVNSSHPSTSQYAFPETSSLAAGSLGLIGLPTPPELDPALTRGLAACWTPPSGILPNLDVLPSPPPLPFPSPAQDSFTPLSPNIKPFIGKLVHLLARPDLFADVVMWCPDGMAFIVNANDHFRDKVLPDLFGHGNFASFTRQLNVYSFTRMSTTDLIARVDVGSMPAASAWHHPLFRRDDPSALHLLSPRPSRARLAKRAEKRGRAVAEAEREGQGLTSRTAPSESMGERGRNNSITSVGSSTSATSSSSRYSTSACNSPWTPEAKGIGAGGSYFGN</sequence>
<keyword evidence="9" id="KW-1185">Reference proteome</keyword>
<dbReference type="OrthoDB" id="60033at2759"/>
<reference evidence="9" key="1">
    <citation type="submission" date="2015-02" db="EMBL/GenBank/DDBJ databases">
        <authorList>
            <person name="Gon?alves P."/>
        </authorList>
    </citation>
    <scope>NUCLEOTIDE SEQUENCE [LARGE SCALE GENOMIC DNA]</scope>
</reference>
<accession>A0A0D6EQ09</accession>
<evidence type="ECO:0000256" key="6">
    <source>
        <dbReference type="SAM" id="MobiDB-lite"/>
    </source>
</evidence>
<evidence type="ECO:0000256" key="3">
    <source>
        <dbReference type="ARBA" id="ARBA00023125"/>
    </source>
</evidence>
<dbReference type="EMBL" id="CENE01000016">
    <property type="protein sequence ID" value="CEQ41650.1"/>
    <property type="molecule type" value="Genomic_DNA"/>
</dbReference>
<organism evidence="8 9">
    <name type="scientific">Sporidiobolus salmonicolor</name>
    <name type="common">Yeast-like fungus</name>
    <name type="synonym">Sporobolomyces salmonicolor</name>
    <dbReference type="NCBI Taxonomy" id="5005"/>
    <lineage>
        <taxon>Eukaryota</taxon>
        <taxon>Fungi</taxon>
        <taxon>Dikarya</taxon>
        <taxon>Basidiomycota</taxon>
        <taxon>Pucciniomycotina</taxon>
        <taxon>Microbotryomycetes</taxon>
        <taxon>Sporidiobolales</taxon>
        <taxon>Sporidiobolaceae</taxon>
        <taxon>Sporobolomyces</taxon>
    </lineage>
</organism>
<feature type="compositionally biased region" description="Low complexity" evidence="6">
    <location>
        <begin position="362"/>
        <end position="382"/>
    </location>
</feature>
<proteinExistence type="inferred from homology"/>
<dbReference type="SMART" id="SM00415">
    <property type="entry name" value="HSF"/>
    <property type="match status" value="1"/>
</dbReference>
<dbReference type="PANTHER" id="PTHR10015:SF427">
    <property type="entry name" value="HEAT SHOCK FACTOR PROTEIN"/>
    <property type="match status" value="1"/>
</dbReference>
<dbReference type="PANTHER" id="PTHR10015">
    <property type="entry name" value="HEAT SHOCK TRANSCRIPTION FACTOR"/>
    <property type="match status" value="1"/>
</dbReference>
<evidence type="ECO:0000256" key="5">
    <source>
        <dbReference type="RuleBase" id="RU004020"/>
    </source>
</evidence>
<dbReference type="SUPFAM" id="SSF46785">
    <property type="entry name" value="Winged helix' DNA-binding domain"/>
    <property type="match status" value="1"/>
</dbReference>
<protein>
    <submittedName>
        <fullName evidence="8">SPOSA6832_03392-mRNA-1:cds</fullName>
    </submittedName>
</protein>
<evidence type="ECO:0000256" key="1">
    <source>
        <dbReference type="ARBA" id="ARBA00004123"/>
    </source>
</evidence>
<dbReference type="InterPro" id="IPR036390">
    <property type="entry name" value="WH_DNA-bd_sf"/>
</dbReference>
<evidence type="ECO:0000313" key="8">
    <source>
        <dbReference type="EMBL" id="CEQ41650.1"/>
    </source>
</evidence>
<feature type="domain" description="HSF-type DNA-binding" evidence="7">
    <location>
        <begin position="210"/>
        <end position="317"/>
    </location>
</feature>
<feature type="compositionally biased region" description="Gly residues" evidence="6">
    <location>
        <begin position="395"/>
        <end position="404"/>
    </location>
</feature>
<dbReference type="GO" id="GO:0043565">
    <property type="term" value="F:sequence-specific DNA binding"/>
    <property type="evidence" value="ECO:0007669"/>
    <property type="project" value="InterPro"/>
</dbReference>
<dbReference type="AlphaFoldDB" id="A0A0D6EQ09"/>